<comment type="function">
    <text evidence="1 8">Attaches a formyl group to the free amino group of methionyl-tRNA(fMet). The formyl group appears to play a dual role in the initiator identity of N-formylmethionyl-tRNA by promoting its recognition by IF2 and preventing the misappropriation of this tRNA by the elongation apparatus.</text>
</comment>
<dbReference type="PANTHER" id="PTHR11138:SF5">
    <property type="entry name" value="METHIONYL-TRNA FORMYLTRANSFERASE, MITOCHONDRIAL"/>
    <property type="match status" value="1"/>
</dbReference>
<dbReference type="Pfam" id="PF02911">
    <property type="entry name" value="Formyl_trans_C"/>
    <property type="match status" value="1"/>
</dbReference>
<dbReference type="Gene3D" id="3.40.50.170">
    <property type="entry name" value="Formyl transferase, N-terminal domain"/>
    <property type="match status" value="1"/>
</dbReference>
<evidence type="ECO:0000256" key="4">
    <source>
        <dbReference type="ARBA" id="ARBA00016014"/>
    </source>
</evidence>
<dbReference type="CDD" id="cd08704">
    <property type="entry name" value="Met_tRNA_FMT_C"/>
    <property type="match status" value="1"/>
</dbReference>
<comment type="catalytic activity">
    <reaction evidence="7 8">
        <text>L-methionyl-tRNA(fMet) + (6R)-10-formyltetrahydrofolate = N-formyl-L-methionyl-tRNA(fMet) + (6S)-5,6,7,8-tetrahydrofolate + H(+)</text>
        <dbReference type="Rhea" id="RHEA:24380"/>
        <dbReference type="Rhea" id="RHEA-COMP:9952"/>
        <dbReference type="Rhea" id="RHEA-COMP:9953"/>
        <dbReference type="ChEBI" id="CHEBI:15378"/>
        <dbReference type="ChEBI" id="CHEBI:57453"/>
        <dbReference type="ChEBI" id="CHEBI:78530"/>
        <dbReference type="ChEBI" id="CHEBI:78844"/>
        <dbReference type="ChEBI" id="CHEBI:195366"/>
        <dbReference type="EC" id="2.1.2.9"/>
    </reaction>
</comment>
<proteinExistence type="inferred from homology"/>
<dbReference type="SUPFAM" id="SSF53328">
    <property type="entry name" value="Formyltransferase"/>
    <property type="match status" value="1"/>
</dbReference>
<dbReference type="PANTHER" id="PTHR11138">
    <property type="entry name" value="METHIONYL-TRNA FORMYLTRANSFERASE"/>
    <property type="match status" value="1"/>
</dbReference>
<keyword evidence="6 8" id="KW-0648">Protein biosynthesis</keyword>
<evidence type="ECO:0000256" key="8">
    <source>
        <dbReference type="HAMAP-Rule" id="MF_00182"/>
    </source>
</evidence>
<gene>
    <name evidence="8" type="primary">fmt</name>
    <name evidence="11" type="ORF">A2150_06150</name>
</gene>
<dbReference type="Proteomes" id="UP000177925">
    <property type="component" value="Unassembled WGS sequence"/>
</dbReference>
<dbReference type="InterPro" id="IPR036477">
    <property type="entry name" value="Formyl_transf_N_sf"/>
</dbReference>
<dbReference type="PROSITE" id="PS00373">
    <property type="entry name" value="GART"/>
    <property type="match status" value="1"/>
</dbReference>
<evidence type="ECO:0000256" key="2">
    <source>
        <dbReference type="ARBA" id="ARBA00010699"/>
    </source>
</evidence>
<evidence type="ECO:0000256" key="6">
    <source>
        <dbReference type="ARBA" id="ARBA00022917"/>
    </source>
</evidence>
<dbReference type="HAMAP" id="MF_00182">
    <property type="entry name" value="Formyl_trans"/>
    <property type="match status" value="1"/>
</dbReference>
<feature type="binding site" evidence="8">
    <location>
        <begin position="109"/>
        <end position="112"/>
    </location>
    <ligand>
        <name>(6S)-5,6,7,8-tetrahydrofolate</name>
        <dbReference type="ChEBI" id="CHEBI:57453"/>
    </ligand>
</feature>
<dbReference type="STRING" id="1817758.A2150_06150"/>
<evidence type="ECO:0000313" key="11">
    <source>
        <dbReference type="EMBL" id="OGI41694.1"/>
    </source>
</evidence>
<dbReference type="InterPro" id="IPR005793">
    <property type="entry name" value="Formyl_trans_C"/>
</dbReference>
<dbReference type="NCBIfam" id="TIGR00460">
    <property type="entry name" value="fmt"/>
    <property type="match status" value="1"/>
</dbReference>
<evidence type="ECO:0000256" key="7">
    <source>
        <dbReference type="ARBA" id="ARBA00048558"/>
    </source>
</evidence>
<keyword evidence="5 8" id="KW-0808">Transferase</keyword>
<dbReference type="InterPro" id="IPR041711">
    <property type="entry name" value="Met-tRNA-FMT_N"/>
</dbReference>
<sequence length="314" mass="32744">MNLVFAGTPEFAVPTLQALHAAGHSIRAVYTQPDRPAGRGRKLTASPVKQYAQAHGLPVHQPVTLKTAAETEQLRALAPDVMIVVAYGLILPAAILAVPRHGCLNVHASLLPRWRGAAPIPRAIEAGDRASGVTIMQMDAGLDTGAILALAETPIADTDTARSLHDRLAPLGAVTLLPVLAQLARGAVEARPQDDTLACYAGKLRKDEARIDWQQPALVIHRKIRAFNPWPVAATTLRGTPLRLWGVGPLGDAPSSTAAPGTVLNADARGIGVQTGAGTVTLTHVQIEGGKVLAAADFLNGHALAAGDRLGIQA</sequence>
<dbReference type="InterPro" id="IPR044135">
    <property type="entry name" value="Met-tRNA-FMT_C"/>
</dbReference>
<comment type="caution">
    <text evidence="11">The sequence shown here is derived from an EMBL/GenBank/DDBJ whole genome shotgun (WGS) entry which is preliminary data.</text>
</comment>
<protein>
    <recommendedName>
        <fullName evidence="4 8">Methionyl-tRNA formyltransferase</fullName>
        <ecNumber evidence="3 8">2.1.2.9</ecNumber>
    </recommendedName>
</protein>
<evidence type="ECO:0000259" key="9">
    <source>
        <dbReference type="Pfam" id="PF00551"/>
    </source>
</evidence>
<feature type="domain" description="Formyl transferase N-terminal" evidence="9">
    <location>
        <begin position="3"/>
        <end position="173"/>
    </location>
</feature>
<evidence type="ECO:0000259" key="10">
    <source>
        <dbReference type="Pfam" id="PF02911"/>
    </source>
</evidence>
<accession>A0A1F6T998</accession>
<dbReference type="InterPro" id="IPR037022">
    <property type="entry name" value="Formyl_trans_C_sf"/>
</dbReference>
<dbReference type="EMBL" id="MFSS01000120">
    <property type="protein sequence ID" value="OGI41694.1"/>
    <property type="molecule type" value="Genomic_DNA"/>
</dbReference>
<organism evidence="11 12">
    <name type="scientific">Candidatus Muproteobacteria bacterium RBG_16_64_11</name>
    <dbReference type="NCBI Taxonomy" id="1817758"/>
    <lineage>
        <taxon>Bacteria</taxon>
        <taxon>Pseudomonadati</taxon>
        <taxon>Pseudomonadota</taxon>
        <taxon>Candidatus Muproteobacteria</taxon>
    </lineage>
</organism>
<evidence type="ECO:0000256" key="1">
    <source>
        <dbReference type="ARBA" id="ARBA00002606"/>
    </source>
</evidence>
<dbReference type="InterPro" id="IPR001555">
    <property type="entry name" value="GART_AS"/>
</dbReference>
<comment type="similarity">
    <text evidence="2 8">Belongs to the Fmt family.</text>
</comment>
<dbReference type="InterPro" id="IPR011034">
    <property type="entry name" value="Formyl_transferase-like_C_sf"/>
</dbReference>
<dbReference type="InterPro" id="IPR002376">
    <property type="entry name" value="Formyl_transf_N"/>
</dbReference>
<dbReference type="CDD" id="cd08646">
    <property type="entry name" value="FMT_core_Met-tRNA-FMT_N"/>
    <property type="match status" value="1"/>
</dbReference>
<evidence type="ECO:0000313" key="12">
    <source>
        <dbReference type="Proteomes" id="UP000177925"/>
    </source>
</evidence>
<dbReference type="GO" id="GO:0005829">
    <property type="term" value="C:cytosol"/>
    <property type="evidence" value="ECO:0007669"/>
    <property type="project" value="TreeGrafter"/>
</dbReference>
<dbReference type="SUPFAM" id="SSF50486">
    <property type="entry name" value="FMT C-terminal domain-like"/>
    <property type="match status" value="1"/>
</dbReference>
<dbReference type="AlphaFoldDB" id="A0A1F6T998"/>
<dbReference type="EC" id="2.1.2.9" evidence="3 8"/>
<name>A0A1F6T998_9PROT</name>
<dbReference type="GO" id="GO:0004479">
    <property type="term" value="F:methionyl-tRNA formyltransferase activity"/>
    <property type="evidence" value="ECO:0007669"/>
    <property type="project" value="UniProtKB-UniRule"/>
</dbReference>
<reference evidence="11 12" key="1">
    <citation type="journal article" date="2016" name="Nat. Commun.">
        <title>Thousands of microbial genomes shed light on interconnected biogeochemical processes in an aquifer system.</title>
        <authorList>
            <person name="Anantharaman K."/>
            <person name="Brown C.T."/>
            <person name="Hug L.A."/>
            <person name="Sharon I."/>
            <person name="Castelle C.J."/>
            <person name="Probst A.J."/>
            <person name="Thomas B.C."/>
            <person name="Singh A."/>
            <person name="Wilkins M.J."/>
            <person name="Karaoz U."/>
            <person name="Brodie E.L."/>
            <person name="Williams K.H."/>
            <person name="Hubbard S.S."/>
            <person name="Banfield J.F."/>
        </authorList>
    </citation>
    <scope>NUCLEOTIDE SEQUENCE [LARGE SCALE GENOMIC DNA]</scope>
</reference>
<dbReference type="InterPro" id="IPR005794">
    <property type="entry name" value="Fmt"/>
</dbReference>
<dbReference type="Pfam" id="PF00551">
    <property type="entry name" value="Formyl_trans_N"/>
    <property type="match status" value="1"/>
</dbReference>
<dbReference type="Gene3D" id="3.10.25.10">
    <property type="entry name" value="Formyl transferase, C-terminal domain"/>
    <property type="match status" value="1"/>
</dbReference>
<evidence type="ECO:0000256" key="5">
    <source>
        <dbReference type="ARBA" id="ARBA00022679"/>
    </source>
</evidence>
<dbReference type="FunFam" id="3.40.50.12230:FF:000001">
    <property type="entry name" value="Methionyl-tRNA formyltransferase"/>
    <property type="match status" value="1"/>
</dbReference>
<evidence type="ECO:0000256" key="3">
    <source>
        <dbReference type="ARBA" id="ARBA00012261"/>
    </source>
</evidence>
<feature type="domain" description="Formyl transferase C-terminal" evidence="10">
    <location>
        <begin position="203"/>
        <end position="302"/>
    </location>
</feature>